<reference evidence="3" key="1">
    <citation type="journal article" date="2017" name="Nucleic Acids Res.">
        <title>Proteogenomics produces comprehensive and highly accurate protein-coding gene annotation in a complete genome assembly of Malassezia sympodialis.</title>
        <authorList>
            <person name="Zhu Y."/>
            <person name="Engstroem P.G."/>
            <person name="Tellgren-Roth C."/>
            <person name="Baudo C.D."/>
            <person name="Kennell J.C."/>
            <person name="Sun S."/>
            <person name="Billmyre R.B."/>
            <person name="Schroeder M.S."/>
            <person name="Andersson A."/>
            <person name="Holm T."/>
            <person name="Sigurgeirsson B."/>
            <person name="Wu G."/>
            <person name="Sankaranarayanan S.R."/>
            <person name="Siddharthan R."/>
            <person name="Sanyal K."/>
            <person name="Lundeberg J."/>
            <person name="Nystedt B."/>
            <person name="Boekhout T."/>
            <person name="Dawson T.L. Jr."/>
            <person name="Heitman J."/>
            <person name="Scheynius A."/>
            <person name="Lehtioe J."/>
        </authorList>
    </citation>
    <scope>NUCLEOTIDE SEQUENCE [LARGE SCALE GENOMIC DNA]</scope>
    <source>
        <strain evidence="3">ATCC 42132</strain>
    </source>
</reference>
<dbReference type="Gene3D" id="3.30.420.40">
    <property type="match status" value="3"/>
</dbReference>
<dbReference type="SMART" id="SM00268">
    <property type="entry name" value="ACTIN"/>
    <property type="match status" value="1"/>
</dbReference>
<accession>A0A1M8A089</accession>
<dbReference type="Pfam" id="PF00022">
    <property type="entry name" value="Actin"/>
    <property type="match status" value="1"/>
</dbReference>
<gene>
    <name evidence="2" type="ORF">MSYG_0178</name>
</gene>
<protein>
    <submittedName>
        <fullName evidence="2">Similar to S.cerevisiae protein ARP1 (Actin-related protein of the dynactin complex)</fullName>
    </submittedName>
</protein>
<evidence type="ECO:0000313" key="2">
    <source>
        <dbReference type="EMBL" id="SHO75845.1"/>
    </source>
</evidence>
<dbReference type="OMA" id="CQIFFER"/>
<dbReference type="InterPro" id="IPR043129">
    <property type="entry name" value="ATPase_NBD"/>
</dbReference>
<evidence type="ECO:0000256" key="1">
    <source>
        <dbReference type="RuleBase" id="RU000487"/>
    </source>
</evidence>
<keyword evidence="3" id="KW-1185">Reference proteome</keyword>
<dbReference type="STRING" id="1230383.A0A1M8A089"/>
<sequence length="473" mass="51043">MSRESHTLLLVHDAQYIHGSIGIHEPFQQPDVTVEARVGQKPDGTFLVGDALGDAMASDAELDVFYPIENGVVRDWNSLEALWHHVLVERLGVQPAENAYFVMLALPSPVSRDVYERGAQLLFETFNTPALTISEVPLLAAYAVGVLTALVVDIGAEESSAVAVHDCIVVPTGIVVTKLGVVHCTYWLAHLLRQDAEIVRALEPVAHGQLDAAAWALAQQLVADKLVLVDRKSTQQVDEDDGVLDVAQALVDGRERMVVEAHEREKDAAAQHPHGGTGAADSLTVTFRGAEVPVPYALRTRFHEPLLAPALLERVTLSIPVPRAVQQALQARRLGGEPACLSLVDTVARAVAQVHPQERRVALWESVVFTGAAAQVPGLPAELQRALSALTTMELTEAAQVVGEPNPAQPQAVRTQRIPDYFSAFKERLDLAPFLGATIYAKLVFGDLSGRNYITKKQYNEGGPAVAFAIGSV</sequence>
<dbReference type="SUPFAM" id="SSF53067">
    <property type="entry name" value="Actin-like ATPase domain"/>
    <property type="match status" value="2"/>
</dbReference>
<dbReference type="InterPro" id="IPR004000">
    <property type="entry name" value="Actin"/>
</dbReference>
<dbReference type="AlphaFoldDB" id="A0A1M8A089"/>
<dbReference type="Proteomes" id="UP000186303">
    <property type="component" value="Chromosome 1"/>
</dbReference>
<dbReference type="PANTHER" id="PTHR11937">
    <property type="entry name" value="ACTIN"/>
    <property type="match status" value="1"/>
</dbReference>
<dbReference type="OrthoDB" id="74201at2759"/>
<name>A0A1M8A089_MALS4</name>
<proteinExistence type="inferred from homology"/>
<dbReference type="PRINTS" id="PR00190">
    <property type="entry name" value="ACTIN"/>
</dbReference>
<dbReference type="EMBL" id="LT671821">
    <property type="protein sequence ID" value="SHO75845.1"/>
    <property type="molecule type" value="Genomic_DNA"/>
</dbReference>
<dbReference type="VEuPathDB" id="FungiDB:MSYG_0178"/>
<organism evidence="2 3">
    <name type="scientific">Malassezia sympodialis (strain ATCC 42132)</name>
    <name type="common">Atopic eczema-associated yeast</name>
    <dbReference type="NCBI Taxonomy" id="1230383"/>
    <lineage>
        <taxon>Eukaryota</taxon>
        <taxon>Fungi</taxon>
        <taxon>Dikarya</taxon>
        <taxon>Basidiomycota</taxon>
        <taxon>Ustilaginomycotina</taxon>
        <taxon>Malasseziomycetes</taxon>
        <taxon>Malasseziales</taxon>
        <taxon>Malasseziaceae</taxon>
        <taxon>Malassezia</taxon>
    </lineage>
</organism>
<evidence type="ECO:0000313" key="3">
    <source>
        <dbReference type="Proteomes" id="UP000186303"/>
    </source>
</evidence>
<comment type="similarity">
    <text evidence="1">Belongs to the actin family.</text>
</comment>